<protein>
    <submittedName>
        <fullName evidence="2">Uncharacterized protein</fullName>
    </submittedName>
</protein>
<name>A0AAF0ILK0_9EURO</name>
<sequence length="198" mass="22751">MSHTTSKTWVSPEAKEFETWAKVRDAISRISPRSPFAPKTFADWLAHRVAVKEDQLRNVASKIATVKKREGYEEVSLLPIFRGKQIEDQLALVLARETIWRPSLEPRPGRRIAPWPSYEEYKHEGDDRNKSGYSRFPPLPRDPGNETVNWKQRKPLDQYVFDEVGRRTTADEEEKAPAVDETFAAELIGASFLLLLDS</sequence>
<reference evidence="2" key="1">
    <citation type="submission" date="2023-03" db="EMBL/GenBank/DDBJ databases">
        <title>Emydomyces testavorans Genome Sequence.</title>
        <authorList>
            <person name="Hoyer L."/>
        </authorList>
    </citation>
    <scope>NUCLEOTIDE SEQUENCE</scope>
    <source>
        <strain evidence="2">16-2883</strain>
    </source>
</reference>
<organism evidence="2 3">
    <name type="scientific">Emydomyces testavorans</name>
    <dbReference type="NCBI Taxonomy" id="2070801"/>
    <lineage>
        <taxon>Eukaryota</taxon>
        <taxon>Fungi</taxon>
        <taxon>Dikarya</taxon>
        <taxon>Ascomycota</taxon>
        <taxon>Pezizomycotina</taxon>
        <taxon>Eurotiomycetes</taxon>
        <taxon>Eurotiomycetidae</taxon>
        <taxon>Onygenales</taxon>
        <taxon>Nannizziopsiaceae</taxon>
        <taxon>Emydomyces</taxon>
    </lineage>
</organism>
<dbReference type="Proteomes" id="UP001219355">
    <property type="component" value="Chromosome 4"/>
</dbReference>
<dbReference type="AlphaFoldDB" id="A0AAF0ILK0"/>
<evidence type="ECO:0000313" key="3">
    <source>
        <dbReference type="Proteomes" id="UP001219355"/>
    </source>
</evidence>
<dbReference type="EMBL" id="CP120630">
    <property type="protein sequence ID" value="WEW60836.1"/>
    <property type="molecule type" value="Genomic_DNA"/>
</dbReference>
<gene>
    <name evidence="2" type="ORF">PRK78_006324</name>
</gene>
<feature type="region of interest" description="Disordered" evidence="1">
    <location>
        <begin position="122"/>
        <end position="149"/>
    </location>
</feature>
<keyword evidence="3" id="KW-1185">Reference proteome</keyword>
<evidence type="ECO:0000256" key="1">
    <source>
        <dbReference type="SAM" id="MobiDB-lite"/>
    </source>
</evidence>
<evidence type="ECO:0000313" key="2">
    <source>
        <dbReference type="EMBL" id="WEW60836.1"/>
    </source>
</evidence>
<accession>A0AAF0ILK0</accession>
<proteinExistence type="predicted"/>